<organism evidence="1 2">
    <name type="scientific">Dendrothele bispora (strain CBS 962.96)</name>
    <dbReference type="NCBI Taxonomy" id="1314807"/>
    <lineage>
        <taxon>Eukaryota</taxon>
        <taxon>Fungi</taxon>
        <taxon>Dikarya</taxon>
        <taxon>Basidiomycota</taxon>
        <taxon>Agaricomycotina</taxon>
        <taxon>Agaricomycetes</taxon>
        <taxon>Agaricomycetidae</taxon>
        <taxon>Agaricales</taxon>
        <taxon>Agaricales incertae sedis</taxon>
        <taxon>Dendrothele</taxon>
    </lineage>
</organism>
<evidence type="ECO:0000313" key="2">
    <source>
        <dbReference type="Proteomes" id="UP000297245"/>
    </source>
</evidence>
<proteinExistence type="predicted"/>
<dbReference type="Proteomes" id="UP000297245">
    <property type="component" value="Unassembled WGS sequence"/>
</dbReference>
<gene>
    <name evidence="1" type="ORF">K435DRAFT_866800</name>
</gene>
<accession>A0A4S8LFU4</accession>
<dbReference type="OrthoDB" id="1431247at2759"/>
<sequence length="132" mass="15205">MHSSREQFPTFQLAPPDNRIITWDQFQGLIHACVKHQITTDVHPKSEFKRFGEWVPRVDIWDDQESPTVIATFELPGVLHSRHVGHEIKHFVDDISGLESSRGTRDTTWARKKKGDGRRVANTMGYQVDKKG</sequence>
<evidence type="ECO:0000313" key="1">
    <source>
        <dbReference type="EMBL" id="THU87916.1"/>
    </source>
</evidence>
<dbReference type="AlphaFoldDB" id="A0A4S8LFU4"/>
<reference evidence="1 2" key="1">
    <citation type="journal article" date="2019" name="Nat. Ecol. Evol.">
        <title>Megaphylogeny resolves global patterns of mushroom evolution.</title>
        <authorList>
            <person name="Varga T."/>
            <person name="Krizsan K."/>
            <person name="Foldi C."/>
            <person name="Dima B."/>
            <person name="Sanchez-Garcia M."/>
            <person name="Sanchez-Ramirez S."/>
            <person name="Szollosi G.J."/>
            <person name="Szarkandi J.G."/>
            <person name="Papp V."/>
            <person name="Albert L."/>
            <person name="Andreopoulos W."/>
            <person name="Angelini C."/>
            <person name="Antonin V."/>
            <person name="Barry K.W."/>
            <person name="Bougher N.L."/>
            <person name="Buchanan P."/>
            <person name="Buyck B."/>
            <person name="Bense V."/>
            <person name="Catcheside P."/>
            <person name="Chovatia M."/>
            <person name="Cooper J."/>
            <person name="Damon W."/>
            <person name="Desjardin D."/>
            <person name="Finy P."/>
            <person name="Geml J."/>
            <person name="Haridas S."/>
            <person name="Hughes K."/>
            <person name="Justo A."/>
            <person name="Karasinski D."/>
            <person name="Kautmanova I."/>
            <person name="Kiss B."/>
            <person name="Kocsube S."/>
            <person name="Kotiranta H."/>
            <person name="LaButti K.M."/>
            <person name="Lechner B.E."/>
            <person name="Liimatainen K."/>
            <person name="Lipzen A."/>
            <person name="Lukacs Z."/>
            <person name="Mihaltcheva S."/>
            <person name="Morgado L.N."/>
            <person name="Niskanen T."/>
            <person name="Noordeloos M.E."/>
            <person name="Ohm R.A."/>
            <person name="Ortiz-Santana B."/>
            <person name="Ovrebo C."/>
            <person name="Racz N."/>
            <person name="Riley R."/>
            <person name="Savchenko A."/>
            <person name="Shiryaev A."/>
            <person name="Soop K."/>
            <person name="Spirin V."/>
            <person name="Szebenyi C."/>
            <person name="Tomsovsky M."/>
            <person name="Tulloss R.E."/>
            <person name="Uehling J."/>
            <person name="Grigoriev I.V."/>
            <person name="Vagvolgyi C."/>
            <person name="Papp T."/>
            <person name="Martin F.M."/>
            <person name="Miettinen O."/>
            <person name="Hibbett D.S."/>
            <person name="Nagy L.G."/>
        </authorList>
    </citation>
    <scope>NUCLEOTIDE SEQUENCE [LARGE SCALE GENOMIC DNA]</scope>
    <source>
        <strain evidence="1 2">CBS 962.96</strain>
    </source>
</reference>
<protein>
    <submittedName>
        <fullName evidence="1">Uncharacterized protein</fullName>
    </submittedName>
</protein>
<dbReference type="EMBL" id="ML179430">
    <property type="protein sequence ID" value="THU87916.1"/>
    <property type="molecule type" value="Genomic_DNA"/>
</dbReference>
<name>A0A4S8LFU4_DENBC</name>
<keyword evidence="2" id="KW-1185">Reference proteome</keyword>